<evidence type="ECO:0000313" key="2">
    <source>
        <dbReference type="Proteomes" id="UP000215224"/>
    </source>
</evidence>
<dbReference type="RefSeq" id="WP_066419498.1">
    <property type="nucleotide sequence ID" value="NZ_CP018866.1"/>
</dbReference>
<dbReference type="STRING" id="1314751.GCA_001591425_03690"/>
<dbReference type="EMBL" id="CP018866">
    <property type="protein sequence ID" value="AST93268.1"/>
    <property type="molecule type" value="Genomic_DNA"/>
</dbReference>
<organism evidence="1 2">
    <name type="scientific">Sutcliffiella cohnii</name>
    <dbReference type="NCBI Taxonomy" id="33932"/>
    <lineage>
        <taxon>Bacteria</taxon>
        <taxon>Bacillati</taxon>
        <taxon>Bacillota</taxon>
        <taxon>Bacilli</taxon>
        <taxon>Bacillales</taxon>
        <taxon>Bacillaceae</taxon>
        <taxon>Sutcliffiella</taxon>
    </lineage>
</organism>
<accession>A0A223KVA4</accession>
<proteinExistence type="predicted"/>
<gene>
    <name evidence="1" type="ORF">BC6307_19395</name>
</gene>
<evidence type="ECO:0000313" key="1">
    <source>
        <dbReference type="EMBL" id="AST93268.1"/>
    </source>
</evidence>
<protein>
    <submittedName>
        <fullName evidence="1">Uncharacterized protein</fullName>
    </submittedName>
</protein>
<dbReference type="AlphaFoldDB" id="A0A223KVA4"/>
<sequence length="159" mass="17931">MKFKVLTQEDVGFIPHTTTAIYVGEDFEEEREGLMIAEDLFLRIDDMHIMVERVNVGEQPKIGADSEVVFGLPWNGRKNAIVDYELIANMSAIDLLLYLKDLSAESEVIKNDWCNECKMQTDLVVTGKTAESIFAKCPHCCAKFDLINDEEAGEHENGN</sequence>
<name>A0A223KVA4_9BACI</name>
<keyword evidence="2" id="KW-1185">Reference proteome</keyword>
<dbReference type="Proteomes" id="UP000215224">
    <property type="component" value="Chromosome"/>
</dbReference>
<dbReference type="KEGG" id="bcoh:BC6307_19395"/>
<reference evidence="1 2" key="1">
    <citation type="submission" date="2016-12" db="EMBL/GenBank/DDBJ databases">
        <title>The whole genome sequencing and assembly of Bacillus cohnii DSM 6307T strain.</title>
        <authorList>
            <person name="Lee Y.-J."/>
            <person name="Yi H."/>
            <person name="Bahn Y.-S."/>
            <person name="Kim J.F."/>
            <person name="Lee D.-W."/>
        </authorList>
    </citation>
    <scope>NUCLEOTIDE SEQUENCE [LARGE SCALE GENOMIC DNA]</scope>
    <source>
        <strain evidence="1 2">DSM 6307</strain>
    </source>
</reference>